<evidence type="ECO:0000313" key="2">
    <source>
        <dbReference type="Proteomes" id="UP000501534"/>
    </source>
</evidence>
<name>A0A6M4H028_9PROT</name>
<dbReference type="KEGG" id="uru:DSM104443_03757"/>
<dbReference type="AlphaFoldDB" id="A0A6M4H028"/>
<accession>A0A6M4H028</accession>
<protein>
    <submittedName>
        <fullName evidence="1">Uncharacterized protein</fullName>
    </submittedName>
</protein>
<dbReference type="Proteomes" id="UP000501534">
    <property type="component" value="Chromosome"/>
</dbReference>
<proteinExistence type="predicted"/>
<gene>
    <name evidence="1" type="ORF">DSM104443_03757</name>
</gene>
<reference evidence="1 2" key="1">
    <citation type="submission" date="2020-04" db="EMBL/GenBank/DDBJ databases">
        <title>Usitatibacter rugosus gen. nov., sp. nov. and Usitatibacter palustris sp. nov., novel members of Usitatibacteraceae fam. nov. within the order Nitrosomonadales isolated from soil.</title>
        <authorList>
            <person name="Huber K.J."/>
            <person name="Neumann-Schaal M."/>
            <person name="Geppert A."/>
            <person name="Luckner M."/>
            <person name="Wanner G."/>
            <person name="Overmann J."/>
        </authorList>
    </citation>
    <scope>NUCLEOTIDE SEQUENCE [LARGE SCALE GENOMIC DNA]</scope>
    <source>
        <strain evidence="1 2">0125_3</strain>
    </source>
</reference>
<keyword evidence="2" id="KW-1185">Reference proteome</keyword>
<dbReference type="RefSeq" id="WP_171095054.1">
    <property type="nucleotide sequence ID" value="NZ_CP053069.1"/>
</dbReference>
<organism evidence="1 2">
    <name type="scientific">Usitatibacter rugosus</name>
    <dbReference type="NCBI Taxonomy" id="2732067"/>
    <lineage>
        <taxon>Bacteria</taxon>
        <taxon>Pseudomonadati</taxon>
        <taxon>Pseudomonadota</taxon>
        <taxon>Betaproteobacteria</taxon>
        <taxon>Nitrosomonadales</taxon>
        <taxon>Usitatibacteraceae</taxon>
        <taxon>Usitatibacter</taxon>
    </lineage>
</organism>
<dbReference type="EMBL" id="CP053069">
    <property type="protein sequence ID" value="QJR12665.1"/>
    <property type="molecule type" value="Genomic_DNA"/>
</dbReference>
<sequence>MKTRAFAPFVLLAIATLVSPPGRGDGETGTKLSPVPPVLVISVDPPVAPPGVKRTIQVSGFSTDACFPTEARLGRGRQTLDVAVLLTVPHSTTLCAQTFHTWSFSLEYTPDMAGTRDILVMTTEPGALGRGMLVTSYSAAVRSKFNINGAWYDPATNGSGMTFDHRYAGSDTVFATWQIYDANGDPRWLSLQQTRWTGDGSVLEGTMYGTKSSPSYCATCPSLLTQIEALGEARITFAVVEGRLRGAFDSVHEGGTHRIADLVQLLTY</sequence>
<evidence type="ECO:0000313" key="1">
    <source>
        <dbReference type="EMBL" id="QJR12665.1"/>
    </source>
</evidence>